<dbReference type="InterPro" id="IPR013924">
    <property type="entry name" value="RNase_H2_suC"/>
</dbReference>
<dbReference type="AlphaFoldDB" id="H8X724"/>
<dbReference type="GO" id="GO:0032299">
    <property type="term" value="C:ribonuclease H2 complex"/>
    <property type="evidence" value="ECO:0007669"/>
    <property type="project" value="InterPro"/>
</dbReference>
<dbReference type="KEGG" id="cot:CORT_0E03640"/>
<dbReference type="PANTHER" id="PTHR47204:SF1">
    <property type="entry name" value="RIBONUCLEASE H2 SUBUNIT C"/>
    <property type="match status" value="1"/>
</dbReference>
<protein>
    <submittedName>
        <fullName evidence="1">Uncharacterized protein</fullName>
    </submittedName>
</protein>
<organism evidence="1 2">
    <name type="scientific">Candida orthopsilosis (strain 90-125)</name>
    <name type="common">Yeast</name>
    <dbReference type="NCBI Taxonomy" id="1136231"/>
    <lineage>
        <taxon>Eukaryota</taxon>
        <taxon>Fungi</taxon>
        <taxon>Dikarya</taxon>
        <taxon>Ascomycota</taxon>
        <taxon>Saccharomycotina</taxon>
        <taxon>Pichiomycetes</taxon>
        <taxon>Debaryomycetaceae</taxon>
        <taxon>Candida/Lodderomyces clade</taxon>
        <taxon>Candida</taxon>
    </lineage>
</organism>
<proteinExistence type="predicted"/>
<gene>
    <name evidence="1" type="ORF">CORT_0E03640</name>
</gene>
<name>H8X724_CANO9</name>
<dbReference type="GO" id="GO:0006401">
    <property type="term" value="P:RNA catabolic process"/>
    <property type="evidence" value="ECO:0007669"/>
    <property type="project" value="InterPro"/>
</dbReference>
<dbReference type="Proteomes" id="UP000005018">
    <property type="component" value="Chromosome 5"/>
</dbReference>
<dbReference type="GeneID" id="14541179"/>
<evidence type="ECO:0000313" key="1">
    <source>
        <dbReference type="EMBL" id="CCG23952.1"/>
    </source>
</evidence>
<dbReference type="CDD" id="cd09271">
    <property type="entry name" value="RNase_H2-C"/>
    <property type="match status" value="1"/>
</dbReference>
<dbReference type="RefSeq" id="XP_003870083.1">
    <property type="nucleotide sequence ID" value="XM_003870034.1"/>
</dbReference>
<dbReference type="HOGENOM" id="CLU_097632_0_1_1"/>
<dbReference type="Pfam" id="PF08615">
    <property type="entry name" value="RNase_H2_suC"/>
    <property type="match status" value="1"/>
</dbReference>
<dbReference type="eggNOG" id="ENOG502SBKV">
    <property type="taxonomic scope" value="Eukaryota"/>
</dbReference>
<evidence type="ECO:0000313" key="2">
    <source>
        <dbReference type="Proteomes" id="UP000005018"/>
    </source>
</evidence>
<dbReference type="EMBL" id="HE681723">
    <property type="protein sequence ID" value="CCG23952.1"/>
    <property type="molecule type" value="Genomic_DNA"/>
</dbReference>
<dbReference type="Gene3D" id="2.40.128.680">
    <property type="match status" value="1"/>
</dbReference>
<reference evidence="1 2" key="1">
    <citation type="journal article" date="2012" name="PLoS ONE">
        <title>Sequence and analysis of the genome of the pathogenic yeast Candida orthopsilosis.</title>
        <authorList>
            <person name="Riccombeni A."/>
            <person name="Vidanes G."/>
            <person name="Proux-Wera E."/>
            <person name="Wolfe K.H."/>
            <person name="Butler G."/>
        </authorList>
    </citation>
    <scope>NUCLEOTIDE SEQUENCE [LARGE SCALE GENOMIC DNA]</scope>
    <source>
        <strain evidence="1 2">Co 90-125</strain>
    </source>
</reference>
<dbReference type="OrthoDB" id="6222486at2759"/>
<keyword evidence="2" id="KW-1185">Reference proteome</keyword>
<accession>H8X724</accession>
<dbReference type="PANTHER" id="PTHR47204">
    <property type="entry name" value="OS02G0168900 PROTEIN"/>
    <property type="match status" value="1"/>
</dbReference>
<sequence length="140" mass="15772">MSLITCFDKVPKVEASLLPMHLQYSGPANTSNYFTPSKTIEKQNDGSEVKTAYFRGCRLVAKEVNLKDCKVEGCVINKNEVLQRETNDEDGTELVKTVKNYSAIASFDKMTLYGHDSEIESSNQWSLIPEYLEISSIIHN</sequence>